<feature type="region of interest" description="Disordered" evidence="4">
    <location>
        <begin position="1615"/>
        <end position="1638"/>
    </location>
</feature>
<dbReference type="Proteomes" id="UP001239994">
    <property type="component" value="Unassembled WGS sequence"/>
</dbReference>
<feature type="compositionally biased region" description="Low complexity" evidence="4">
    <location>
        <begin position="1"/>
        <end position="11"/>
    </location>
</feature>
<feature type="compositionally biased region" description="Polar residues" evidence="4">
    <location>
        <begin position="157"/>
        <end position="166"/>
    </location>
</feature>
<dbReference type="GO" id="GO:0003677">
    <property type="term" value="F:DNA binding"/>
    <property type="evidence" value="ECO:0007669"/>
    <property type="project" value="InterPro"/>
</dbReference>
<dbReference type="Pfam" id="PF01388">
    <property type="entry name" value="ARID"/>
    <property type="match status" value="1"/>
</dbReference>
<dbReference type="GO" id="GO:0045893">
    <property type="term" value="P:positive regulation of DNA-templated transcription"/>
    <property type="evidence" value="ECO:0007669"/>
    <property type="project" value="TreeGrafter"/>
</dbReference>
<feature type="region of interest" description="Disordered" evidence="4">
    <location>
        <begin position="1773"/>
        <end position="1792"/>
    </location>
</feature>
<feature type="compositionally biased region" description="Low complexity" evidence="4">
    <location>
        <begin position="1021"/>
        <end position="1039"/>
    </location>
</feature>
<evidence type="ECO:0000256" key="1">
    <source>
        <dbReference type="ARBA" id="ARBA00004123"/>
    </source>
</evidence>
<feature type="region of interest" description="Disordered" evidence="4">
    <location>
        <begin position="992"/>
        <end position="1196"/>
    </location>
</feature>
<comment type="caution">
    <text evidence="6">The sequence shown here is derived from an EMBL/GenBank/DDBJ whole genome shotgun (WGS) entry which is preliminary data.</text>
</comment>
<dbReference type="Pfam" id="PF12031">
    <property type="entry name" value="BAF250_C"/>
    <property type="match status" value="1"/>
</dbReference>
<keyword evidence="3" id="KW-0539">Nucleus</keyword>
<dbReference type="SMART" id="SM00501">
    <property type="entry name" value="BRIGHT"/>
    <property type="match status" value="1"/>
</dbReference>
<protein>
    <recommendedName>
        <fullName evidence="5">ARID domain-containing protein</fullName>
    </recommendedName>
</protein>
<dbReference type="GO" id="GO:0006338">
    <property type="term" value="P:chromatin remodeling"/>
    <property type="evidence" value="ECO:0007669"/>
    <property type="project" value="InterPro"/>
</dbReference>
<feature type="region of interest" description="Disordered" evidence="4">
    <location>
        <begin position="809"/>
        <end position="905"/>
    </location>
</feature>
<feature type="region of interest" description="Disordered" evidence="4">
    <location>
        <begin position="1300"/>
        <end position="1386"/>
    </location>
</feature>
<feature type="compositionally biased region" description="Basic and acidic residues" evidence="4">
    <location>
        <begin position="1912"/>
        <end position="1933"/>
    </location>
</feature>
<feature type="compositionally biased region" description="Polar residues" evidence="4">
    <location>
        <begin position="645"/>
        <end position="716"/>
    </location>
</feature>
<dbReference type="InterPro" id="IPR021906">
    <property type="entry name" value="BAF250/Osa"/>
</dbReference>
<dbReference type="PANTHER" id="PTHR12656">
    <property type="entry name" value="BRG-1 ASSOCIATED FACTOR 250 BAF250"/>
    <property type="match status" value="1"/>
</dbReference>
<feature type="compositionally biased region" description="Low complexity" evidence="4">
    <location>
        <begin position="1089"/>
        <end position="1107"/>
    </location>
</feature>
<organism evidence="6 7">
    <name type="scientific">Electrophorus voltai</name>
    <dbReference type="NCBI Taxonomy" id="2609070"/>
    <lineage>
        <taxon>Eukaryota</taxon>
        <taxon>Metazoa</taxon>
        <taxon>Chordata</taxon>
        <taxon>Craniata</taxon>
        <taxon>Vertebrata</taxon>
        <taxon>Euteleostomi</taxon>
        <taxon>Actinopterygii</taxon>
        <taxon>Neopterygii</taxon>
        <taxon>Teleostei</taxon>
        <taxon>Ostariophysi</taxon>
        <taxon>Gymnotiformes</taxon>
        <taxon>Gymnotoidei</taxon>
        <taxon>Gymnotidae</taxon>
        <taxon>Electrophorus</taxon>
    </lineage>
</organism>
<dbReference type="InterPro" id="IPR036431">
    <property type="entry name" value="ARID_dom_sf"/>
</dbReference>
<feature type="region of interest" description="Disordered" evidence="4">
    <location>
        <begin position="1"/>
        <end position="91"/>
    </location>
</feature>
<dbReference type="GO" id="GO:0031491">
    <property type="term" value="F:nucleosome binding"/>
    <property type="evidence" value="ECO:0007669"/>
    <property type="project" value="TreeGrafter"/>
</dbReference>
<dbReference type="InterPro" id="IPR001606">
    <property type="entry name" value="ARID_dom"/>
</dbReference>
<dbReference type="GO" id="GO:0035060">
    <property type="term" value="C:brahma complex"/>
    <property type="evidence" value="ECO:0007669"/>
    <property type="project" value="InterPro"/>
</dbReference>
<feature type="compositionally biased region" description="Basic and acidic residues" evidence="4">
    <location>
        <begin position="1119"/>
        <end position="1129"/>
    </location>
</feature>
<dbReference type="PANTHER" id="PTHR12656:SF11">
    <property type="entry name" value="AT-RICH INTERACTIVE DOMAIN-CONTAINING PROTEIN 1B"/>
    <property type="match status" value="1"/>
</dbReference>
<proteinExistence type="predicted"/>
<feature type="compositionally biased region" description="Polar residues" evidence="4">
    <location>
        <begin position="188"/>
        <end position="200"/>
    </location>
</feature>
<dbReference type="GO" id="GO:0006357">
    <property type="term" value="P:regulation of transcription by RNA polymerase II"/>
    <property type="evidence" value="ECO:0007669"/>
    <property type="project" value="TreeGrafter"/>
</dbReference>
<dbReference type="SUPFAM" id="SSF46774">
    <property type="entry name" value="ARID-like"/>
    <property type="match status" value="1"/>
</dbReference>
<feature type="compositionally biased region" description="Polar residues" evidence="4">
    <location>
        <begin position="1325"/>
        <end position="1344"/>
    </location>
</feature>
<dbReference type="GO" id="GO:0005654">
    <property type="term" value="C:nucleoplasm"/>
    <property type="evidence" value="ECO:0007669"/>
    <property type="project" value="TreeGrafter"/>
</dbReference>
<sequence length="2424" mass="258911">MAAQVAPAPAASSTKNNNLSGALGQDLNSGKKGGVTALGGGDVRNTNNVDHTRPDELSLSQRTCASANSSQQQRGNMTTSVSSSLSSTSPTMETGLVANLKLKNTGGELHTSHQSAPLQFSQFQQHNQRQIQSNHNSQGSSQGESDNQRGGKENVLGSHSEQQILSKSGDDHPCKPGEPMGSRYEQGNLGQTNNSHSQNAGGKGSMSDFNNYFGNSRIGPCFDQHGGQQSFGTGLMYSTPSNNVEPATNTHDAYHNSQYNHYPGYRHGYGGAGYAMMGASRQSGSSASNHAKSAMSSSGSNVGGFQRFPGQNQHPSGATPTLNQLLTSPSPMMRGYSSGYYDYNSKDISSQYGSTAPGWGCQRSHPGVSSGNSVQSMSRNQVGSVDFMAMKRSQLYGMGGSPYSQQQQQGVPYPSQPYGSPPPHRYPMGMQGRGQMGMGGMPYPQQQVTPPFGQQGLGGYCPQGQPPYYSQAQLHQQPRPVTPAQAPYAQPRTAPQQEAPDNYGNRNQSVGNSGKPNHDEMGLIQQDRPSSLPEQTKCPHTLDHLHCTQRAKVLTDRVRGCHALAFRVDEPRGISHCTRSCGIGRPGRRGVQGVRAQRRGFCLAAWIPIHGRQALKGPSEGIWAGMSGVTGETACREAACHSHSTDLTPSAEPSPSPDLTVSTDLTPTAEPSPSPDLTVSTDLTPSAEPSPSPDLTVSTDLTPSAEPSPSPDLTCTSSPACCKRPLDIAPCGRAGFKASIRRPARGLAGKPLTNSRGRATLPGGLALAFILTPPDPPCLGGTLADLPCPAFVDLSGSIDDLPTGTEAALSSALSASGSTSSQGEQSNQAQSPFSPRASPRLPGVRSGPSPSPAASPSGSSHSRSGPLSPASGPGSQLAPQAPGNMSDVISHPTMNQMPMSQDRGFLPSMQRSQSQYAAQQCGPPMSPHRTAVSQMHHGMVPYQQGNSTVPYGPPTGQYGHQGNYSRLPPYGGVANANCSGAPGPGMSNCLGMNASSPMHGQGPGQPVPLGRSPGANNRLYPASGTSLTPSSPSTPQNTGPGMGPPVGGVNRKGQDGVTAAGGSAQGRQGGGSGMMGPSSTYSQPAGNATGMMSPRGSTSSTSPSGAMGESGEILSAADSKQKVSSKEEGIPSAEPPKPKDGYSSQCVSQPPTPSPLSPSPASLSSFHGDDSDSISSPAWPKTPSSPKSSSATMTNEKVSRLYDMGVESERKSWVDRYISFMEERGTPVPHLPAVGKKPLDLCKLYMAVKEMGGLAMVNKNKKWRELSSTLSVGTSSSSASSLKKQYIQYLFAYECKVERGEEPPPDSCPTGDSKKQAKIQPPSPANSGSLQGPQTPQSTGSSSLPDMPNEVKPPTPSTTPLGQTSTASNRNSSISIQDPFSEVSDPAFQKRNILSSGGPYQSGMNMDPMIRMQFENKDHFAGMRKAAGGEPCMPGQMPPTGVQDIYGRNVSGGPMTGMGMGQRAQYPYGPGYDRRSDHLMGMEGNMGPPVNQGNMGHANNDGSMYSPNRYPNQQRHDNYGQQYPAMPYGVHPSGMYPQQQGYKRPLDGMYSPPAKRHEGEVYGMQYGGPQPDMYGQYGGNYSDRRPMQAQFPYPYGRDRLQNASQGAQQHPVQHGMVAGGHSASTGDAPAHNMWPSRTDMPYPYPSRHGMSSQGAPYSGMGRGDEMDGARVDSQWLGHQRQSPYIPGHSSAMPPMGSRQPPSAYQASNHISRDPSPGSFQRSMEAHMSPNKAVFMQSVKIHKPGMPMPGGAGSGLPGQLPPNLRRDFNCPLGSVEGTQPHLKPRRKLTSKDTGTPEAWRVMMSLKSGLLAESAWALDTINILLYDDSTVASFNLSQLPGFLELIVEHLRRCLIEVFGILEEYEVGTLGQKTLLGPVQDQKEEGLPVSESSCEPESSQEARHENSTEEPSVPAERDPETNMENDQKKQILKNEKDAKDVQGVIKELEDIKEPLEGHLSLEPEPRPKQASKYDKLPVKIVPKDDFIEDICDELGQVQEFTSGLLHWRAGGGDSTSHIQTHFDACGEHATTNAQGKQHSSTLKSDGADNSQVATIDDVLCLRARALSEDESPSTSSSDASYSVCLHKNRKGITLLEEEPWCPDEAPLSTVASWQDSLAKRCVCISNIIRSLSFIPGNDKEMSRHAGLVLILGRLLLLHHEHPERKRSVPTYERDELPKEEEGLASGRDEWWWDCLTVLRENTMVTLANIAGQLDLSVYPESICLPVLDGLIHWMVCPSAEAHDPFLSVGPHSPLSPWRLVLESLCKLSVQDGNVDLILATPPLGRQEKLFGVLVRQVGERKQQAYREMAVAVLTNLTRADCSAARGIAVQRSSIGNLIGFLEDGITMTQYHQNPHSLLHMGHPPMDQPSVNMMCRAAKALLELAKVEENKPEFVLYESRLLDIAISTVLNTSVVAIVCEVLFQLGKS</sequence>
<evidence type="ECO:0000256" key="2">
    <source>
        <dbReference type="ARBA" id="ARBA00022553"/>
    </source>
</evidence>
<feature type="compositionally biased region" description="Polar residues" evidence="4">
    <location>
        <begin position="58"/>
        <end position="77"/>
    </location>
</feature>
<feature type="compositionally biased region" description="Low complexity" evidence="4">
    <location>
        <begin position="809"/>
        <end position="826"/>
    </location>
</feature>
<accession>A0AAD8Z8B7</accession>
<name>A0AAD8Z8B7_9TELE</name>
<evidence type="ECO:0000313" key="6">
    <source>
        <dbReference type="EMBL" id="KAK1793190.1"/>
    </source>
</evidence>
<feature type="compositionally biased region" description="Low complexity" evidence="4">
    <location>
        <begin position="1175"/>
        <end position="1192"/>
    </location>
</feature>
<evidence type="ECO:0000259" key="5">
    <source>
        <dbReference type="PROSITE" id="PS51011"/>
    </source>
</evidence>
<dbReference type="InterPro" id="IPR033388">
    <property type="entry name" value="BAF250_C"/>
</dbReference>
<dbReference type="PROSITE" id="PS51011">
    <property type="entry name" value="ARID"/>
    <property type="match status" value="1"/>
</dbReference>
<dbReference type="GO" id="GO:0071565">
    <property type="term" value="C:nBAF complex"/>
    <property type="evidence" value="ECO:0007669"/>
    <property type="project" value="TreeGrafter"/>
</dbReference>
<feature type="region of interest" description="Disordered" evidence="4">
    <location>
        <begin position="641"/>
        <end position="716"/>
    </location>
</feature>
<feature type="compositionally biased region" description="Low complexity" evidence="4">
    <location>
        <begin position="123"/>
        <end position="143"/>
    </location>
</feature>
<feature type="compositionally biased region" description="Low complexity" evidence="4">
    <location>
        <begin position="838"/>
        <end position="875"/>
    </location>
</feature>
<feature type="domain" description="ARID" evidence="5">
    <location>
        <begin position="1207"/>
        <end position="1298"/>
    </location>
</feature>
<keyword evidence="2" id="KW-0597">Phosphoprotein</keyword>
<reference evidence="6" key="1">
    <citation type="submission" date="2023-03" db="EMBL/GenBank/DDBJ databases">
        <title>Electrophorus voltai genome.</title>
        <authorList>
            <person name="Bian C."/>
        </authorList>
    </citation>
    <scope>NUCLEOTIDE SEQUENCE</scope>
    <source>
        <strain evidence="6">CB-2022</strain>
        <tissue evidence="6">Muscle</tissue>
    </source>
</reference>
<feature type="compositionally biased region" description="Polar residues" evidence="4">
    <location>
        <begin position="309"/>
        <end position="322"/>
    </location>
</feature>
<evidence type="ECO:0000256" key="3">
    <source>
        <dbReference type="ARBA" id="ARBA00023242"/>
    </source>
</evidence>
<feature type="compositionally biased region" description="Polar residues" evidence="4">
    <location>
        <begin position="1077"/>
        <end position="1086"/>
    </location>
</feature>
<comment type="subcellular location">
    <subcellularLocation>
        <location evidence="1">Nucleus</location>
    </subcellularLocation>
</comment>
<keyword evidence="7" id="KW-1185">Reference proteome</keyword>
<dbReference type="GO" id="GO:0016514">
    <property type="term" value="C:SWI/SNF complex"/>
    <property type="evidence" value="ECO:0007669"/>
    <property type="project" value="InterPro"/>
</dbReference>
<feature type="region of interest" description="Disordered" evidence="4">
    <location>
        <begin position="398"/>
        <end position="524"/>
    </location>
</feature>
<feature type="compositionally biased region" description="Gly residues" evidence="4">
    <location>
        <begin position="1063"/>
        <end position="1074"/>
    </location>
</feature>
<feature type="region of interest" description="Disordered" evidence="4">
    <location>
        <begin position="123"/>
        <end position="208"/>
    </location>
</feature>
<gene>
    <name evidence="6" type="ORF">P4O66_011585</name>
</gene>
<evidence type="ECO:0000256" key="4">
    <source>
        <dbReference type="SAM" id="MobiDB-lite"/>
    </source>
</evidence>
<feature type="region of interest" description="Disordered" evidence="4">
    <location>
        <begin position="1687"/>
        <end position="1722"/>
    </location>
</feature>
<dbReference type="SMART" id="SM01014">
    <property type="entry name" value="ARID"/>
    <property type="match status" value="1"/>
</dbReference>
<feature type="compositionally biased region" description="Polar residues" evidence="4">
    <location>
        <begin position="504"/>
        <end position="515"/>
    </location>
</feature>
<dbReference type="Gene3D" id="1.10.150.60">
    <property type="entry name" value="ARID DNA-binding domain"/>
    <property type="match status" value="1"/>
</dbReference>
<feature type="compositionally biased region" description="Low complexity" evidence="4">
    <location>
        <begin position="78"/>
        <end position="91"/>
    </location>
</feature>
<feature type="compositionally biased region" description="Low complexity" evidence="4">
    <location>
        <begin position="1887"/>
        <end position="1896"/>
    </location>
</feature>
<feature type="region of interest" description="Disordered" evidence="4">
    <location>
        <begin position="1875"/>
        <end position="1933"/>
    </location>
</feature>
<evidence type="ECO:0000313" key="7">
    <source>
        <dbReference type="Proteomes" id="UP001239994"/>
    </source>
</evidence>
<feature type="compositionally biased region" description="Polar residues" evidence="4">
    <location>
        <begin position="1358"/>
        <end position="1378"/>
    </location>
</feature>
<feature type="compositionally biased region" description="Low complexity" evidence="4">
    <location>
        <begin position="401"/>
        <end position="418"/>
    </location>
</feature>
<feature type="compositionally biased region" description="Gly residues" evidence="4">
    <location>
        <begin position="431"/>
        <end position="440"/>
    </location>
</feature>
<feature type="compositionally biased region" description="Polar residues" evidence="4">
    <location>
        <begin position="1699"/>
        <end position="1709"/>
    </location>
</feature>
<feature type="compositionally biased region" description="Gly residues" evidence="4">
    <location>
        <begin position="31"/>
        <end position="42"/>
    </location>
</feature>
<feature type="region of interest" description="Disordered" evidence="4">
    <location>
        <begin position="282"/>
        <end position="322"/>
    </location>
</feature>
<dbReference type="EMBL" id="JAROKS010000018">
    <property type="protein sequence ID" value="KAK1793190.1"/>
    <property type="molecule type" value="Genomic_DNA"/>
</dbReference>
<feature type="compositionally biased region" description="Polar residues" evidence="4">
    <location>
        <begin position="282"/>
        <end position="300"/>
    </location>
</feature>